<dbReference type="AlphaFoldDB" id="A0A7K3UI25"/>
<sequence length="182" mass="20942">MAMKTGRQNKIFSMLNLENSLPDQVFNKPFQYFRFMEVDLVFSEAFGCSVLSWIDAENSDSLRIGKIVESSSCVDQIRQLNPGSSGTDYVNLLRDGGPDQGWFYDMGTYAIASDTGRWCVYCERYNEVAVLGLDEQSFVRFSDQLTSLPVQRIEEMVSNKIYPFDCLTPRWNSRLIQNYRSI</sequence>
<name>A0A7K3UI25_9HYPH</name>
<reference evidence="1 2" key="1">
    <citation type="submission" date="2019-12" db="EMBL/GenBank/DDBJ databases">
        <title>Rhizobium genotypes associated with high levels of biological nitrogen fixation by grain legumes in a temperate-maritime cropping system.</title>
        <authorList>
            <person name="Maluk M."/>
            <person name="Francesc Ferrando Molina F."/>
            <person name="Lopez Del Egido L."/>
            <person name="Lafos M."/>
            <person name="Langarica-Fuentes A."/>
            <person name="Gebre Yohannes G."/>
            <person name="Young M.W."/>
            <person name="Martin P."/>
            <person name="Gantlett R."/>
            <person name="Kenicer G."/>
            <person name="Hawes C."/>
            <person name="Begg G.S."/>
            <person name="Quilliam R.S."/>
            <person name="Squire G.R."/>
            <person name="Poole P.S."/>
            <person name="Young P.W."/>
            <person name="Iannetta P.M."/>
            <person name="James E.K."/>
        </authorList>
    </citation>
    <scope>NUCLEOTIDE SEQUENCE [LARGE SCALE GENOMIC DNA]</scope>
    <source>
        <strain evidence="1 2">JHI366</strain>
    </source>
</reference>
<comment type="caution">
    <text evidence="1">The sequence shown here is derived from an EMBL/GenBank/DDBJ whole genome shotgun (WGS) entry which is preliminary data.</text>
</comment>
<proteinExistence type="predicted"/>
<gene>
    <name evidence="1" type="ORF">GR197_20240</name>
</gene>
<protein>
    <submittedName>
        <fullName evidence="1">Uncharacterized protein</fullName>
    </submittedName>
</protein>
<dbReference type="RefSeq" id="WP_164012707.1">
    <property type="nucleotide sequence ID" value="NZ_WUFT01000012.1"/>
</dbReference>
<accession>A0A7K3UI25</accession>
<organism evidence="1 2">
    <name type="scientific">Rhizobium phaseoli</name>
    <dbReference type="NCBI Taxonomy" id="396"/>
    <lineage>
        <taxon>Bacteria</taxon>
        <taxon>Pseudomonadati</taxon>
        <taxon>Pseudomonadota</taxon>
        <taxon>Alphaproteobacteria</taxon>
        <taxon>Hyphomicrobiales</taxon>
        <taxon>Rhizobiaceae</taxon>
        <taxon>Rhizobium/Agrobacterium group</taxon>
        <taxon>Rhizobium</taxon>
    </lineage>
</organism>
<dbReference type="Proteomes" id="UP000471753">
    <property type="component" value="Unassembled WGS sequence"/>
</dbReference>
<evidence type="ECO:0000313" key="1">
    <source>
        <dbReference type="EMBL" id="NEJ72839.1"/>
    </source>
</evidence>
<evidence type="ECO:0000313" key="2">
    <source>
        <dbReference type="Proteomes" id="UP000471753"/>
    </source>
</evidence>
<dbReference type="EMBL" id="WUFT01000012">
    <property type="protein sequence ID" value="NEJ72839.1"/>
    <property type="molecule type" value="Genomic_DNA"/>
</dbReference>